<dbReference type="PANTHER" id="PTHR42954:SF2">
    <property type="entry name" value="FE(2+) TRANSPORT PROTEIN A"/>
    <property type="match status" value="1"/>
</dbReference>
<dbReference type="Pfam" id="PF04023">
    <property type="entry name" value="FeoA"/>
    <property type="match status" value="1"/>
</dbReference>
<keyword evidence="1" id="KW-0408">Iron</keyword>
<dbReference type="RefSeq" id="WP_099798976.1">
    <property type="nucleotide sequence ID" value="NZ_CP018092.1"/>
</dbReference>
<dbReference type="SMART" id="SM00899">
    <property type="entry name" value="FeoA"/>
    <property type="match status" value="1"/>
</dbReference>
<evidence type="ECO:0000313" key="3">
    <source>
        <dbReference type="EMBL" id="ATS18634.1"/>
    </source>
</evidence>
<accession>A0A2D2Q2B2</accession>
<proteinExistence type="predicted"/>
<organism evidence="3 4">
    <name type="scientific">Parathermosynechococcus lividus PCC 6715</name>
    <dbReference type="NCBI Taxonomy" id="1917166"/>
    <lineage>
        <taxon>Bacteria</taxon>
        <taxon>Bacillati</taxon>
        <taxon>Cyanobacteriota</taxon>
        <taxon>Cyanophyceae</taxon>
        <taxon>Acaryochloridales</taxon>
        <taxon>Thermosynechococcaceae</taxon>
        <taxon>Parathermosynechococcus</taxon>
    </lineage>
</organism>
<dbReference type="InterPro" id="IPR007167">
    <property type="entry name" value="Fe-transptr_FeoA-like"/>
</dbReference>
<protein>
    <recommendedName>
        <fullName evidence="2">Ferrous iron transporter FeoA-like domain-containing protein</fullName>
    </recommendedName>
</protein>
<dbReference type="Proteomes" id="UP000231057">
    <property type="component" value="Chromosome"/>
</dbReference>
<reference evidence="3 4" key="1">
    <citation type="submission" date="2016-11" db="EMBL/GenBank/DDBJ databases">
        <title>Complete genome sequence of thermophilic cyanobacteria strain Synechococcus sp. PCC6715.</title>
        <authorList>
            <person name="Tang J."/>
            <person name="Daroch M."/>
            <person name="Liang Y."/>
            <person name="Jiang D."/>
            <person name="Shah M."/>
        </authorList>
    </citation>
    <scope>NUCLEOTIDE SEQUENCE [LARGE SCALE GENOMIC DNA]</scope>
    <source>
        <strain evidence="3 4">PCC 6715</strain>
    </source>
</reference>
<sequence length="76" mass="8145">MYLHQLPLGSTGRITAIEGDAAWQRRLAALGIAVNQPVTLLRRAPFSDTFAVRVGTLTEVAIRAKDAATIAVEQVS</sequence>
<keyword evidence="4" id="KW-1185">Reference proteome</keyword>
<dbReference type="SUPFAM" id="SSF50037">
    <property type="entry name" value="C-terminal domain of transcriptional repressors"/>
    <property type="match status" value="1"/>
</dbReference>
<dbReference type="PANTHER" id="PTHR42954">
    <property type="entry name" value="FE(2+) TRANSPORT PROTEIN A"/>
    <property type="match status" value="1"/>
</dbReference>
<evidence type="ECO:0000256" key="1">
    <source>
        <dbReference type="ARBA" id="ARBA00023004"/>
    </source>
</evidence>
<gene>
    <name evidence="3" type="ORF">BRW62_07570</name>
</gene>
<dbReference type="EMBL" id="CP018092">
    <property type="protein sequence ID" value="ATS18634.1"/>
    <property type="molecule type" value="Genomic_DNA"/>
</dbReference>
<dbReference type="GO" id="GO:0046914">
    <property type="term" value="F:transition metal ion binding"/>
    <property type="evidence" value="ECO:0007669"/>
    <property type="project" value="InterPro"/>
</dbReference>
<dbReference type="Gene3D" id="2.30.30.90">
    <property type="match status" value="1"/>
</dbReference>
<dbReference type="InterPro" id="IPR052713">
    <property type="entry name" value="FeoA"/>
</dbReference>
<dbReference type="AlphaFoldDB" id="A0A2D2Q2B2"/>
<name>A0A2D2Q2B2_PARLV</name>
<evidence type="ECO:0000259" key="2">
    <source>
        <dbReference type="SMART" id="SM00899"/>
    </source>
</evidence>
<feature type="domain" description="Ferrous iron transporter FeoA-like" evidence="2">
    <location>
        <begin position="1"/>
        <end position="74"/>
    </location>
</feature>
<evidence type="ECO:0000313" key="4">
    <source>
        <dbReference type="Proteomes" id="UP000231057"/>
    </source>
</evidence>
<reference evidence="4" key="2">
    <citation type="journal article" date="2022" name="Front. Microbiol.">
        <title>Comparative Genomic Analysis Revealed Distinct Molecular Components and Organization of CO2-Concentrating Mechanism in Thermophilic Cyanobacteria.</title>
        <authorList>
            <person name="Tang J."/>
            <person name="Zhou H."/>
            <person name="Yao D."/>
            <person name="Riaz S."/>
            <person name="You D."/>
            <person name="Klepacz-Smolka A."/>
            <person name="Daroch M."/>
        </authorList>
    </citation>
    <scope>NUCLEOTIDE SEQUENCE [LARGE SCALE GENOMIC DNA]</scope>
    <source>
        <strain evidence="4">PCC 6715</strain>
    </source>
</reference>
<dbReference type="InterPro" id="IPR038157">
    <property type="entry name" value="FeoA_core_dom"/>
</dbReference>
<dbReference type="KEGG" id="slw:BRW62_07570"/>
<dbReference type="InterPro" id="IPR008988">
    <property type="entry name" value="Transcriptional_repressor_C"/>
</dbReference>
<dbReference type="OrthoDB" id="565266at2"/>